<gene>
    <name evidence="5" type="ORF">A2W05_00050</name>
</gene>
<evidence type="ECO:0000256" key="1">
    <source>
        <dbReference type="ARBA" id="ARBA00005568"/>
    </source>
</evidence>
<keyword evidence="2" id="KW-0479">Metal-binding</keyword>
<evidence type="ECO:0000256" key="3">
    <source>
        <dbReference type="ARBA" id="ARBA00023239"/>
    </source>
</evidence>
<dbReference type="EMBL" id="MGDE01000023">
    <property type="protein sequence ID" value="OGL47685.1"/>
    <property type="molecule type" value="Genomic_DNA"/>
</dbReference>
<proteinExistence type="inferred from homology"/>
<dbReference type="InterPro" id="IPR015813">
    <property type="entry name" value="Pyrv/PenolPyrv_kinase-like_dom"/>
</dbReference>
<comment type="caution">
    <text evidence="5">The sequence shown here is derived from an EMBL/GenBank/DDBJ whole genome shotgun (WGS) entry which is preliminary data.</text>
</comment>
<dbReference type="PANTHER" id="PTHR30502">
    <property type="entry name" value="2-KETO-3-DEOXY-L-RHAMNONATE ALDOLASE"/>
    <property type="match status" value="1"/>
</dbReference>
<evidence type="ECO:0000259" key="4">
    <source>
        <dbReference type="Pfam" id="PF03328"/>
    </source>
</evidence>
<dbReference type="PANTHER" id="PTHR30502:SF0">
    <property type="entry name" value="PHOSPHOENOLPYRUVATE CARBOXYLASE FAMILY PROTEIN"/>
    <property type="match status" value="1"/>
</dbReference>
<sequence length="261" mass="28772">MKKNKVSLKQRLRNGEGVLGTWNIIPSSSLINTIGSSGIDFIVIDAEHGPANMVVVEDLIRAAEVSGMASIVRVPSNESHLVLRALDIGAYGVQIPHVSTKKEAELAVEYSKYYPEGSRGLSPFTRAGNYGKGAEDHTVRANENTLVVLNIEGTEGIKNLEEIVEVPNVDVIFLGPYDLSQSIGKPGQVNDPEVRKLMKDSVRSIKENGRACGSFAKDKDYLEFLIDCGVQYLTYMVDTSVILEAYSEINRSYQKMINYIR</sequence>
<accession>A0A1F7S1J0</accession>
<organism evidence="5 6">
    <name type="scientific">Candidatus Schekmanbacteria bacterium RBG_16_38_10</name>
    <dbReference type="NCBI Taxonomy" id="1817879"/>
    <lineage>
        <taxon>Bacteria</taxon>
        <taxon>Candidatus Schekmaniibacteriota</taxon>
    </lineage>
</organism>
<dbReference type="InterPro" id="IPR050251">
    <property type="entry name" value="HpcH-HpaI_aldolase"/>
</dbReference>
<dbReference type="InterPro" id="IPR005000">
    <property type="entry name" value="Aldolase/citrate-lyase_domain"/>
</dbReference>
<dbReference type="Proteomes" id="UP000178797">
    <property type="component" value="Unassembled WGS sequence"/>
</dbReference>
<dbReference type="SUPFAM" id="SSF51621">
    <property type="entry name" value="Phosphoenolpyruvate/pyruvate domain"/>
    <property type="match status" value="1"/>
</dbReference>
<dbReference type="AlphaFoldDB" id="A0A1F7S1J0"/>
<dbReference type="GO" id="GO:0005737">
    <property type="term" value="C:cytoplasm"/>
    <property type="evidence" value="ECO:0007669"/>
    <property type="project" value="TreeGrafter"/>
</dbReference>
<dbReference type="GO" id="GO:0046872">
    <property type="term" value="F:metal ion binding"/>
    <property type="evidence" value="ECO:0007669"/>
    <property type="project" value="UniProtKB-KW"/>
</dbReference>
<keyword evidence="3" id="KW-0456">Lyase</keyword>
<protein>
    <recommendedName>
        <fullName evidence="4">HpcH/HpaI aldolase/citrate lyase domain-containing protein</fullName>
    </recommendedName>
</protein>
<evidence type="ECO:0000256" key="2">
    <source>
        <dbReference type="ARBA" id="ARBA00022723"/>
    </source>
</evidence>
<evidence type="ECO:0000313" key="6">
    <source>
        <dbReference type="Proteomes" id="UP000178797"/>
    </source>
</evidence>
<dbReference type="Pfam" id="PF03328">
    <property type="entry name" value="HpcH_HpaI"/>
    <property type="match status" value="1"/>
</dbReference>
<name>A0A1F7S1J0_9BACT</name>
<dbReference type="GO" id="GO:0016832">
    <property type="term" value="F:aldehyde-lyase activity"/>
    <property type="evidence" value="ECO:0007669"/>
    <property type="project" value="TreeGrafter"/>
</dbReference>
<feature type="domain" description="HpcH/HpaI aldolase/citrate lyase" evidence="4">
    <location>
        <begin position="27"/>
        <end position="239"/>
    </location>
</feature>
<evidence type="ECO:0000313" key="5">
    <source>
        <dbReference type="EMBL" id="OGL47685.1"/>
    </source>
</evidence>
<dbReference type="Gene3D" id="3.20.20.60">
    <property type="entry name" value="Phosphoenolpyruvate-binding domains"/>
    <property type="match status" value="1"/>
</dbReference>
<comment type="similarity">
    <text evidence="1">Belongs to the HpcH/HpaI aldolase family.</text>
</comment>
<dbReference type="InterPro" id="IPR040442">
    <property type="entry name" value="Pyrv_kinase-like_dom_sf"/>
</dbReference>
<reference evidence="5 6" key="1">
    <citation type="journal article" date="2016" name="Nat. Commun.">
        <title>Thousands of microbial genomes shed light on interconnected biogeochemical processes in an aquifer system.</title>
        <authorList>
            <person name="Anantharaman K."/>
            <person name="Brown C.T."/>
            <person name="Hug L.A."/>
            <person name="Sharon I."/>
            <person name="Castelle C.J."/>
            <person name="Probst A.J."/>
            <person name="Thomas B.C."/>
            <person name="Singh A."/>
            <person name="Wilkins M.J."/>
            <person name="Karaoz U."/>
            <person name="Brodie E.L."/>
            <person name="Williams K.H."/>
            <person name="Hubbard S.S."/>
            <person name="Banfield J.F."/>
        </authorList>
    </citation>
    <scope>NUCLEOTIDE SEQUENCE [LARGE SCALE GENOMIC DNA]</scope>
</reference>